<evidence type="ECO:0000313" key="3">
    <source>
        <dbReference type="Proteomes" id="UP001218218"/>
    </source>
</evidence>
<sequence>MAGTKKKTKSPSSDASVHSVSSSIASAMSRASNTIARAGKRAIKLTEKAVAAVKTKVTKKQQVIAVESDTEPEIVDPEVQDQAELDTLKVKWTSPVYGFFHADVTVAYADGRKYHFFPCAARHCKSKDNGVRRYQDNQDRSSTSNLKKHARHCFGDTAVQSAIDGKMKLSADGSIFEAFAGNKQTRTTPTARTLSDAEIRANLVCWVTESNRPIAIVDDKTFRHLMLSERTTTSLPSRDRVPTRSTMLAVLPLLAGVTHEGAHAALAASLAPDENPAALLVRQTPTPDAGCVSACTTYAKDGQLFAGSVSALCSSTLANASAQCFDCMVAADLIMQTVAQDSIDDYIHTCALLGFAINSVTITSSSTGRNAAAGCVSACTAVAQDDQAAAGSTTALCTPTFDDTWTVCFDCMVGADLITQSVAQDVMDGRINLGAGHVQRCVVNGFTLSSVTITGSPTGSGGTTGTSTAAASPPSGSTGSSGSSSTGVNARHVAVSVVAVSILSVLVPA</sequence>
<evidence type="ECO:0000256" key="1">
    <source>
        <dbReference type="SAM" id="MobiDB-lite"/>
    </source>
</evidence>
<feature type="region of interest" description="Disordered" evidence="1">
    <location>
        <begin position="457"/>
        <end position="485"/>
    </location>
</feature>
<dbReference type="Proteomes" id="UP001218218">
    <property type="component" value="Unassembled WGS sequence"/>
</dbReference>
<reference evidence="2" key="1">
    <citation type="submission" date="2023-03" db="EMBL/GenBank/DDBJ databases">
        <title>Massive genome expansion in bonnet fungi (Mycena s.s.) driven by repeated elements and novel gene families across ecological guilds.</title>
        <authorList>
            <consortium name="Lawrence Berkeley National Laboratory"/>
            <person name="Harder C.B."/>
            <person name="Miyauchi S."/>
            <person name="Viragh M."/>
            <person name="Kuo A."/>
            <person name="Thoen E."/>
            <person name="Andreopoulos B."/>
            <person name="Lu D."/>
            <person name="Skrede I."/>
            <person name="Drula E."/>
            <person name="Henrissat B."/>
            <person name="Morin E."/>
            <person name="Kohler A."/>
            <person name="Barry K."/>
            <person name="LaButti K."/>
            <person name="Morin E."/>
            <person name="Salamov A."/>
            <person name="Lipzen A."/>
            <person name="Mereny Z."/>
            <person name="Hegedus B."/>
            <person name="Baldrian P."/>
            <person name="Stursova M."/>
            <person name="Weitz H."/>
            <person name="Taylor A."/>
            <person name="Grigoriev I.V."/>
            <person name="Nagy L.G."/>
            <person name="Martin F."/>
            <person name="Kauserud H."/>
        </authorList>
    </citation>
    <scope>NUCLEOTIDE SEQUENCE</scope>
    <source>
        <strain evidence="2">CBHHK002</strain>
    </source>
</reference>
<protein>
    <submittedName>
        <fullName evidence="2">Uncharacterized protein</fullName>
    </submittedName>
</protein>
<proteinExistence type="predicted"/>
<dbReference type="AlphaFoldDB" id="A0AAD6ZUL8"/>
<comment type="caution">
    <text evidence="2">The sequence shown here is derived from an EMBL/GenBank/DDBJ whole genome shotgun (WGS) entry which is preliminary data.</text>
</comment>
<evidence type="ECO:0000313" key="2">
    <source>
        <dbReference type="EMBL" id="KAJ7337703.1"/>
    </source>
</evidence>
<dbReference type="EMBL" id="JARIHO010000029">
    <property type="protein sequence ID" value="KAJ7337703.1"/>
    <property type="molecule type" value="Genomic_DNA"/>
</dbReference>
<feature type="region of interest" description="Disordered" evidence="1">
    <location>
        <begin position="1"/>
        <end position="21"/>
    </location>
</feature>
<feature type="compositionally biased region" description="Low complexity" evidence="1">
    <location>
        <begin position="10"/>
        <end position="21"/>
    </location>
</feature>
<keyword evidence="3" id="KW-1185">Reference proteome</keyword>
<name>A0AAD6ZUL8_9AGAR</name>
<accession>A0AAD6ZUL8</accession>
<organism evidence="2 3">
    <name type="scientific">Mycena albidolilacea</name>
    <dbReference type="NCBI Taxonomy" id="1033008"/>
    <lineage>
        <taxon>Eukaryota</taxon>
        <taxon>Fungi</taxon>
        <taxon>Dikarya</taxon>
        <taxon>Basidiomycota</taxon>
        <taxon>Agaricomycotina</taxon>
        <taxon>Agaricomycetes</taxon>
        <taxon>Agaricomycetidae</taxon>
        <taxon>Agaricales</taxon>
        <taxon>Marasmiineae</taxon>
        <taxon>Mycenaceae</taxon>
        <taxon>Mycena</taxon>
    </lineage>
</organism>
<gene>
    <name evidence="2" type="ORF">DFH08DRAFT_1082832</name>
</gene>
<feature type="compositionally biased region" description="Low complexity" evidence="1">
    <location>
        <begin position="465"/>
        <end position="485"/>
    </location>
</feature>